<dbReference type="Gene3D" id="1.10.12.10">
    <property type="entry name" value="Lyase 2-enoyl-coa Hydratase, Chain A, domain 2"/>
    <property type="match status" value="1"/>
</dbReference>
<dbReference type="EMBL" id="RIAX01000004">
    <property type="protein sequence ID" value="RNF39745.1"/>
    <property type="molecule type" value="Genomic_DNA"/>
</dbReference>
<name>A0A3M8P7T9_9BACL</name>
<evidence type="ECO:0000256" key="3">
    <source>
        <dbReference type="RuleBase" id="RU003707"/>
    </source>
</evidence>
<reference evidence="4 5" key="1">
    <citation type="journal article" date="2018" name="Int. J. Syst. Evol. Microbiol.">
        <title>Planococcus salinus sp. nov., a moderately halophilic bacterium isolated from a saline-alkali soil.</title>
        <authorList>
            <person name="Gan L."/>
        </authorList>
    </citation>
    <scope>NUCLEOTIDE SEQUENCE [LARGE SCALE GENOMIC DNA]</scope>
    <source>
        <strain evidence="4 5">LCB217</strain>
    </source>
</reference>
<dbReference type="AlphaFoldDB" id="A0A3M8P7T9"/>
<dbReference type="InterPro" id="IPR018376">
    <property type="entry name" value="Enoyl-CoA_hyd/isom_CS"/>
</dbReference>
<dbReference type="Gene3D" id="3.90.226.10">
    <property type="entry name" value="2-enoyl-CoA Hydratase, Chain A, domain 1"/>
    <property type="match status" value="1"/>
</dbReference>
<dbReference type="OrthoDB" id="9775794at2"/>
<dbReference type="Pfam" id="PF00378">
    <property type="entry name" value="ECH_1"/>
    <property type="match status" value="1"/>
</dbReference>
<dbReference type="GO" id="GO:0016829">
    <property type="term" value="F:lyase activity"/>
    <property type="evidence" value="ECO:0007669"/>
    <property type="project" value="UniProtKB-KW"/>
</dbReference>
<evidence type="ECO:0000256" key="1">
    <source>
        <dbReference type="ARBA" id="ARBA00005254"/>
    </source>
</evidence>
<proteinExistence type="inferred from homology"/>
<evidence type="ECO:0000313" key="4">
    <source>
        <dbReference type="EMBL" id="RNF39745.1"/>
    </source>
</evidence>
<dbReference type="CDD" id="cd06558">
    <property type="entry name" value="crotonase-like"/>
    <property type="match status" value="1"/>
</dbReference>
<dbReference type="FunFam" id="3.90.226.10:FF:000009">
    <property type="entry name" value="Carnitinyl-CoA dehydratase"/>
    <property type="match status" value="1"/>
</dbReference>
<accession>A0A3M8P7T9</accession>
<comment type="similarity">
    <text evidence="1 3">Belongs to the enoyl-CoA hydratase/isomerase family.</text>
</comment>
<protein>
    <submittedName>
        <fullName evidence="4">Enoyl-CoA hydratase</fullName>
    </submittedName>
</protein>
<dbReference type="PANTHER" id="PTHR11941:SF54">
    <property type="entry name" value="ENOYL-COA HYDRATASE, MITOCHONDRIAL"/>
    <property type="match status" value="1"/>
</dbReference>
<dbReference type="GO" id="GO:0006635">
    <property type="term" value="P:fatty acid beta-oxidation"/>
    <property type="evidence" value="ECO:0007669"/>
    <property type="project" value="TreeGrafter"/>
</dbReference>
<dbReference type="InterPro" id="IPR001753">
    <property type="entry name" value="Enoyl-CoA_hydra/iso"/>
</dbReference>
<organism evidence="4 5">
    <name type="scientific">Planococcus salinus</name>
    <dbReference type="NCBI Taxonomy" id="1848460"/>
    <lineage>
        <taxon>Bacteria</taxon>
        <taxon>Bacillati</taxon>
        <taxon>Bacillota</taxon>
        <taxon>Bacilli</taxon>
        <taxon>Bacillales</taxon>
        <taxon>Caryophanaceae</taxon>
        <taxon>Planococcus</taxon>
    </lineage>
</organism>
<dbReference type="RefSeq" id="WP_123164940.1">
    <property type="nucleotide sequence ID" value="NZ_RIAX01000004.1"/>
</dbReference>
<dbReference type="PANTHER" id="PTHR11941">
    <property type="entry name" value="ENOYL-COA HYDRATASE-RELATED"/>
    <property type="match status" value="1"/>
</dbReference>
<dbReference type="InterPro" id="IPR014748">
    <property type="entry name" value="Enoyl-CoA_hydra_C"/>
</dbReference>
<dbReference type="Proteomes" id="UP000275473">
    <property type="component" value="Unassembled WGS sequence"/>
</dbReference>
<comment type="caution">
    <text evidence="4">The sequence shown here is derived from an EMBL/GenBank/DDBJ whole genome shotgun (WGS) entry which is preliminary data.</text>
</comment>
<gene>
    <name evidence="4" type="ORF">EEX84_07200</name>
</gene>
<evidence type="ECO:0000313" key="5">
    <source>
        <dbReference type="Proteomes" id="UP000275473"/>
    </source>
</evidence>
<evidence type="ECO:0000256" key="2">
    <source>
        <dbReference type="ARBA" id="ARBA00023239"/>
    </source>
</evidence>
<keyword evidence="2" id="KW-0456">Lyase</keyword>
<keyword evidence="5" id="KW-1185">Reference proteome</keyword>
<dbReference type="PROSITE" id="PS00166">
    <property type="entry name" value="ENOYL_COA_HYDRATASE"/>
    <property type="match status" value="1"/>
</dbReference>
<dbReference type="SUPFAM" id="SSF52096">
    <property type="entry name" value="ClpP/crotonase"/>
    <property type="match status" value="1"/>
</dbReference>
<sequence>MGIIYERNENIAILSLFRENEYNALDYETICQLSNYLMSIKDNKNINVVIITAKGEKAFTVGADLKERREMNNTQVDLYIAKIRETYKLIESIPQIVIAAVNGMCIGGGTEMILACDLRIVAKQAEIGLPEVKIGIIPGAGGTQRLVQIVGLGAAKEMVLTGESISALKAKSIGLVNEVIEGSNILESAIEFSRKISKNAPLSIKEAKSVMNFAAYSKEMDGFLFESEAYSRLIVTKDRQEALDAFKNKRMPVFVGD</sequence>
<dbReference type="InterPro" id="IPR029045">
    <property type="entry name" value="ClpP/crotonase-like_dom_sf"/>
</dbReference>